<name>G8R7G6_OWEHD</name>
<keyword evidence="2" id="KW-0472">Membrane</keyword>
<evidence type="ECO:0000313" key="5">
    <source>
        <dbReference type="Proteomes" id="UP000005631"/>
    </source>
</evidence>
<keyword evidence="2" id="KW-1133">Transmembrane helix</keyword>
<keyword evidence="1" id="KW-0175">Coiled coil</keyword>
<protein>
    <recommendedName>
        <fullName evidence="3">Cyanobacterial TRADD-N associated 2 transmembrane domain-containing protein</fullName>
    </recommendedName>
</protein>
<keyword evidence="5" id="KW-1185">Reference proteome</keyword>
<accession>G8R7G6</accession>
<dbReference type="KEGG" id="oho:Oweho_0255"/>
<dbReference type="Pfam" id="PF20712">
    <property type="entry name" value="CyanoTRADDas_TM"/>
    <property type="match status" value="1"/>
</dbReference>
<dbReference type="OrthoDB" id="505702at2"/>
<feature type="transmembrane region" description="Helical" evidence="2">
    <location>
        <begin position="24"/>
        <end position="43"/>
    </location>
</feature>
<feature type="transmembrane region" description="Helical" evidence="2">
    <location>
        <begin position="126"/>
        <end position="146"/>
    </location>
</feature>
<dbReference type="Proteomes" id="UP000005631">
    <property type="component" value="Chromosome"/>
</dbReference>
<evidence type="ECO:0000256" key="1">
    <source>
        <dbReference type="SAM" id="Coils"/>
    </source>
</evidence>
<sequence length="243" mass="27062">MNLLTDIIQGLIKGLTSSNSKLKLTVKLAIFLTMIAIVVTVVSKIDKSNEQLFEIIAGAVGAIAALIGLGVKVYEDTKDREKREEKIENLEKEVKEKPTETKTAWELARLKLESYLNRNLQQVSSIFYLSVTVMIVGFGLIIFGVYQVFTDPELMNPSILATCSGIVVNFIGGTFLLIYRSTMKQAKNYVDVLERINAVGMSIQILENISSEKGDLKDETTAQISKELLKIYSEMKINKKESA</sequence>
<dbReference type="HOGENOM" id="CLU_1141693_0_0_10"/>
<evidence type="ECO:0000259" key="3">
    <source>
        <dbReference type="Pfam" id="PF20712"/>
    </source>
</evidence>
<evidence type="ECO:0000313" key="4">
    <source>
        <dbReference type="EMBL" id="AEV31277.1"/>
    </source>
</evidence>
<reference evidence="4 5" key="1">
    <citation type="journal article" date="2012" name="Stand. Genomic Sci.">
        <title>Genome sequence of the orange-pigmented seawater bacterium Owenweeksia hongkongensis type strain (UST20020801(T)).</title>
        <authorList>
            <person name="Riedel T."/>
            <person name="Held B."/>
            <person name="Nolan M."/>
            <person name="Lucas S."/>
            <person name="Lapidus A."/>
            <person name="Tice H."/>
            <person name="Del Rio T.G."/>
            <person name="Cheng J.F."/>
            <person name="Han C."/>
            <person name="Tapia R."/>
            <person name="Goodwin L.A."/>
            <person name="Pitluck S."/>
            <person name="Liolios K."/>
            <person name="Mavromatis K."/>
            <person name="Pagani I."/>
            <person name="Ivanova N."/>
            <person name="Mikhailova N."/>
            <person name="Pati A."/>
            <person name="Chen A."/>
            <person name="Palaniappan K."/>
            <person name="Rohde M."/>
            <person name="Tindall B.J."/>
            <person name="Detter J.C."/>
            <person name="Goker M."/>
            <person name="Woyke T."/>
            <person name="Bristow J."/>
            <person name="Eisen J.A."/>
            <person name="Markowitz V."/>
            <person name="Hugenholtz P."/>
            <person name="Klenk H.P."/>
            <person name="Kyrpides N.C."/>
        </authorList>
    </citation>
    <scope>NUCLEOTIDE SEQUENCE</scope>
    <source>
        <strain evidence="5">DSM 17368 / JCM 12287 / NRRL B-23963</strain>
    </source>
</reference>
<dbReference type="STRING" id="926562.Oweho_0255"/>
<dbReference type="eggNOG" id="ENOG5032VHZ">
    <property type="taxonomic scope" value="Bacteria"/>
</dbReference>
<feature type="transmembrane region" description="Helical" evidence="2">
    <location>
        <begin position="158"/>
        <end position="179"/>
    </location>
</feature>
<feature type="coiled-coil region" evidence="1">
    <location>
        <begin position="73"/>
        <end position="100"/>
    </location>
</feature>
<keyword evidence="2" id="KW-0812">Transmembrane</keyword>
<feature type="domain" description="Cyanobacterial TRADD-N associated 2 transmembrane" evidence="3">
    <location>
        <begin position="118"/>
        <end position="186"/>
    </location>
</feature>
<evidence type="ECO:0000256" key="2">
    <source>
        <dbReference type="SAM" id="Phobius"/>
    </source>
</evidence>
<gene>
    <name evidence="4" type="ordered locus">Oweho_0255</name>
</gene>
<dbReference type="AlphaFoldDB" id="G8R7G6"/>
<proteinExistence type="predicted"/>
<dbReference type="PATRIC" id="fig|926562.3.peg.261"/>
<dbReference type="RefSeq" id="WP_014200638.1">
    <property type="nucleotide sequence ID" value="NC_016599.1"/>
</dbReference>
<feature type="transmembrane region" description="Helical" evidence="2">
    <location>
        <begin position="55"/>
        <end position="74"/>
    </location>
</feature>
<dbReference type="InterPro" id="IPR048567">
    <property type="entry name" value="CyanoTRADDas_TM"/>
</dbReference>
<organism evidence="4 5">
    <name type="scientific">Owenweeksia hongkongensis (strain DSM 17368 / CIP 108786 / JCM 12287 / NRRL B-23963 / UST20020801)</name>
    <dbReference type="NCBI Taxonomy" id="926562"/>
    <lineage>
        <taxon>Bacteria</taxon>
        <taxon>Pseudomonadati</taxon>
        <taxon>Bacteroidota</taxon>
        <taxon>Flavobacteriia</taxon>
        <taxon>Flavobacteriales</taxon>
        <taxon>Owenweeksiaceae</taxon>
        <taxon>Owenweeksia</taxon>
    </lineage>
</organism>
<dbReference type="EMBL" id="CP003156">
    <property type="protein sequence ID" value="AEV31277.1"/>
    <property type="molecule type" value="Genomic_DNA"/>
</dbReference>